<feature type="active site" evidence="2">
    <location>
        <position position="19"/>
    </location>
</feature>
<dbReference type="InterPro" id="IPR001441">
    <property type="entry name" value="UPP_synth-like"/>
</dbReference>
<evidence type="ECO:0000256" key="1">
    <source>
        <dbReference type="ARBA" id="ARBA00022679"/>
    </source>
</evidence>
<reference evidence="3 4" key="1">
    <citation type="submission" date="2021-01" db="EMBL/GenBank/DDBJ databases">
        <title>Draft genome sequence of Micromonospora sp. strain STR1s_6.</title>
        <authorList>
            <person name="Karlyshev A."/>
            <person name="Jawad R."/>
        </authorList>
    </citation>
    <scope>NUCLEOTIDE SEQUENCE [LARGE SCALE GENOMIC DNA]</scope>
    <source>
        <strain evidence="3 4">STR1S-6</strain>
    </source>
</reference>
<feature type="active site" description="Proton acceptor" evidence="2">
    <location>
        <position position="67"/>
    </location>
</feature>
<comment type="cofactor">
    <cofactor evidence="2">
        <name>Mg(2+)</name>
        <dbReference type="ChEBI" id="CHEBI:18420"/>
    </cofactor>
    <text evidence="2">Binds 2 magnesium ions per subunit.</text>
</comment>
<dbReference type="NCBIfam" id="TIGR00055">
    <property type="entry name" value="uppS"/>
    <property type="match status" value="1"/>
</dbReference>
<evidence type="ECO:0000256" key="2">
    <source>
        <dbReference type="HAMAP-Rule" id="MF_01139"/>
    </source>
</evidence>
<dbReference type="EMBL" id="JAEVHL010000172">
    <property type="protein sequence ID" value="MBM0278457.1"/>
    <property type="molecule type" value="Genomic_DNA"/>
</dbReference>
<comment type="function">
    <text evidence="2">Catalyzes the condensation of isopentenyl diphosphate (IPP) with allylic pyrophosphates generating different type of terpenoids.</text>
</comment>
<keyword evidence="4" id="KW-1185">Reference proteome</keyword>
<evidence type="ECO:0000313" key="3">
    <source>
        <dbReference type="EMBL" id="MBM0278457.1"/>
    </source>
</evidence>
<sequence length="237" mass="26481">MSPKKSDEGAGLHVAIIMDGNRRWAKSRMLPSHKGHEQVSHSIAQCIRAAPDLGVRWLTLYAFSTENWTRPAAEVRYLMVPDQWLLRPQLVADCMSSQVSVRFIGSRDDARIPSPCREWMEEVEARTKTADPRLTVTLAFNYGGRAEILDGVRRALAGGPVGEGVEFVSTLWSGELPDVDLLVRTSGEQRLSNFMLWRCAYSELLFTPTLWPDFGSDDLAAAVAEYRHRSRTFGGGV</sequence>
<organism evidence="3 4">
    <name type="scientific">Micromonospora tarensis</name>
    <dbReference type="NCBI Taxonomy" id="2806100"/>
    <lineage>
        <taxon>Bacteria</taxon>
        <taxon>Bacillati</taxon>
        <taxon>Actinomycetota</taxon>
        <taxon>Actinomycetes</taxon>
        <taxon>Micromonosporales</taxon>
        <taxon>Micromonosporaceae</taxon>
        <taxon>Micromonospora</taxon>
    </lineage>
</organism>
<name>A0ABS1YMB3_9ACTN</name>
<dbReference type="CDD" id="cd00475">
    <property type="entry name" value="Cis_IPPS"/>
    <property type="match status" value="1"/>
</dbReference>
<feature type="binding site" evidence="2">
    <location>
        <begin position="190"/>
        <end position="192"/>
    </location>
    <ligand>
        <name>substrate</name>
    </ligand>
</feature>
<dbReference type="HAMAP" id="MF_01139">
    <property type="entry name" value="ISPT"/>
    <property type="match status" value="1"/>
</dbReference>
<feature type="binding site" evidence="2">
    <location>
        <position position="68"/>
    </location>
    <ligand>
        <name>substrate</name>
    </ligand>
</feature>
<dbReference type="SUPFAM" id="SSF64005">
    <property type="entry name" value="Undecaprenyl diphosphate synthase"/>
    <property type="match status" value="1"/>
</dbReference>
<dbReference type="PROSITE" id="PS01066">
    <property type="entry name" value="UPP_SYNTHASE"/>
    <property type="match status" value="1"/>
</dbReference>
<feature type="binding site" evidence="2">
    <location>
        <position position="19"/>
    </location>
    <ligand>
        <name>Mg(2+)</name>
        <dbReference type="ChEBI" id="CHEBI:18420"/>
    </ligand>
</feature>
<dbReference type="PANTHER" id="PTHR10291">
    <property type="entry name" value="DEHYDRODOLICHYL DIPHOSPHATE SYNTHASE FAMILY MEMBER"/>
    <property type="match status" value="1"/>
</dbReference>
<feature type="binding site" evidence="2">
    <location>
        <begin position="64"/>
        <end position="66"/>
    </location>
    <ligand>
        <name>substrate</name>
    </ligand>
</feature>
<feature type="binding site" evidence="2">
    <location>
        <position position="70"/>
    </location>
    <ligand>
        <name>substrate</name>
    </ligand>
</feature>
<keyword evidence="2" id="KW-0460">Magnesium</keyword>
<feature type="binding site" evidence="2">
    <location>
        <begin position="20"/>
        <end position="23"/>
    </location>
    <ligand>
        <name>substrate</name>
    </ligand>
</feature>
<dbReference type="InterPro" id="IPR036424">
    <property type="entry name" value="UPP_synth-like_sf"/>
</dbReference>
<proteinExistence type="inferred from homology"/>
<keyword evidence="2" id="KW-0479">Metal-binding</keyword>
<evidence type="ECO:0000313" key="4">
    <source>
        <dbReference type="Proteomes" id="UP000622245"/>
    </source>
</evidence>
<comment type="similarity">
    <text evidence="2">Belongs to the UPP synthase family.</text>
</comment>
<dbReference type="Gene3D" id="3.40.1180.10">
    <property type="entry name" value="Decaprenyl diphosphate synthase-like"/>
    <property type="match status" value="1"/>
</dbReference>
<protein>
    <recommendedName>
        <fullName evidence="2">Isoprenyl transferase</fullName>
        <ecNumber evidence="2">2.5.1.-</ecNumber>
    </recommendedName>
</protein>
<feature type="binding site" evidence="2">
    <location>
        <position position="36"/>
    </location>
    <ligand>
        <name>substrate</name>
    </ligand>
</feature>
<comment type="subunit">
    <text evidence="2">Homodimer.</text>
</comment>
<feature type="binding site" evidence="2">
    <location>
        <position position="24"/>
    </location>
    <ligand>
        <name>substrate</name>
    </ligand>
</feature>
<dbReference type="EC" id="2.5.1.-" evidence="2"/>
<keyword evidence="1 2" id="KW-0808">Transferase</keyword>
<feature type="binding site" evidence="2">
    <location>
        <position position="203"/>
    </location>
    <ligand>
        <name>Mg(2+)</name>
        <dbReference type="ChEBI" id="CHEBI:18420"/>
    </ligand>
</feature>
<gene>
    <name evidence="3" type="primary">uppS</name>
    <name evidence="3" type="ORF">JM949_25590</name>
</gene>
<dbReference type="Proteomes" id="UP000622245">
    <property type="component" value="Unassembled WGS sequence"/>
</dbReference>
<dbReference type="Pfam" id="PF01255">
    <property type="entry name" value="Prenyltransf"/>
    <property type="match status" value="1"/>
</dbReference>
<accession>A0ABS1YMB3</accession>
<comment type="caution">
    <text evidence="2">Lacks conserved residue(s) required for the propagation of feature annotation.</text>
</comment>
<dbReference type="GO" id="GO:0008834">
    <property type="term" value="F:ditrans,polycis-undecaprenyl-diphosphate synthase [(2E,6E)-farnesyl-diphosphate specific] activity"/>
    <property type="evidence" value="ECO:0007669"/>
    <property type="project" value="UniProtKB-EC"/>
</dbReference>
<feature type="binding site" evidence="2">
    <location>
        <position position="184"/>
    </location>
    <ligand>
        <name>substrate</name>
    </ligand>
</feature>
<dbReference type="RefSeq" id="WP_203150827.1">
    <property type="nucleotide sequence ID" value="NZ_JAEVHL010000172.1"/>
</dbReference>
<comment type="caution">
    <text evidence="3">The sequence shown here is derived from an EMBL/GenBank/DDBJ whole genome shotgun (WGS) entry which is preliminary data.</text>
</comment>
<dbReference type="InterPro" id="IPR018520">
    <property type="entry name" value="UPP_synth-like_CS"/>
</dbReference>
<dbReference type="PANTHER" id="PTHR10291:SF0">
    <property type="entry name" value="DEHYDRODOLICHYL DIPHOSPHATE SYNTHASE 2"/>
    <property type="match status" value="1"/>
</dbReference>